<dbReference type="SMART" id="SM00248">
    <property type="entry name" value="ANK"/>
    <property type="match status" value="4"/>
</dbReference>
<organism evidence="4 5">
    <name type="scientific">Lymnaea stagnalis</name>
    <name type="common">Great pond snail</name>
    <name type="synonym">Helix stagnalis</name>
    <dbReference type="NCBI Taxonomy" id="6523"/>
    <lineage>
        <taxon>Eukaryota</taxon>
        <taxon>Metazoa</taxon>
        <taxon>Spiralia</taxon>
        <taxon>Lophotrochozoa</taxon>
        <taxon>Mollusca</taxon>
        <taxon>Gastropoda</taxon>
        <taxon>Heterobranchia</taxon>
        <taxon>Euthyneura</taxon>
        <taxon>Panpulmonata</taxon>
        <taxon>Hygrophila</taxon>
        <taxon>Lymnaeoidea</taxon>
        <taxon>Lymnaeidae</taxon>
        <taxon>Lymnaea</taxon>
    </lineage>
</organism>
<evidence type="ECO:0000313" key="5">
    <source>
        <dbReference type="Proteomes" id="UP001497497"/>
    </source>
</evidence>
<feature type="non-terminal residue" evidence="4">
    <location>
        <position position="1"/>
    </location>
</feature>
<dbReference type="Gene3D" id="1.25.40.20">
    <property type="entry name" value="Ankyrin repeat-containing domain"/>
    <property type="match status" value="1"/>
</dbReference>
<dbReference type="InterPro" id="IPR036770">
    <property type="entry name" value="Ankyrin_rpt-contain_sf"/>
</dbReference>
<evidence type="ECO:0000256" key="3">
    <source>
        <dbReference type="PROSITE-ProRule" id="PRU00023"/>
    </source>
</evidence>
<name>A0AAV2IAE4_LYMST</name>
<dbReference type="PROSITE" id="PS50088">
    <property type="entry name" value="ANK_REPEAT"/>
    <property type="match status" value="1"/>
</dbReference>
<sequence length="168" mass="18252">LYKAISSGNPDDVIKLIASSDGRTNGLQQTNLDQALLVACSKGRKLIVQHLLLRGASTETSDPLGYTPLLVSVEKGFVDIVRLLLDKGADVNASNIRGDSALTLSVRTCGSKDMIGLLLKQKSVDVHHRNKDGYTCWMKAVEALDFDALKLLIKSRKDIDKDVNDCKG</sequence>
<protein>
    <recommendedName>
        <fullName evidence="6">Ankyrin</fullName>
    </recommendedName>
</protein>
<evidence type="ECO:0000256" key="1">
    <source>
        <dbReference type="ARBA" id="ARBA00022737"/>
    </source>
</evidence>
<reference evidence="4 5" key="1">
    <citation type="submission" date="2024-04" db="EMBL/GenBank/DDBJ databases">
        <authorList>
            <consortium name="Genoscope - CEA"/>
            <person name="William W."/>
        </authorList>
    </citation>
    <scope>NUCLEOTIDE SEQUENCE [LARGE SCALE GENOMIC DNA]</scope>
</reference>
<evidence type="ECO:0000313" key="4">
    <source>
        <dbReference type="EMBL" id="CAL1541805.1"/>
    </source>
</evidence>
<keyword evidence="5" id="KW-1185">Reference proteome</keyword>
<evidence type="ECO:0008006" key="6">
    <source>
        <dbReference type="Google" id="ProtNLM"/>
    </source>
</evidence>
<dbReference type="InterPro" id="IPR002110">
    <property type="entry name" value="Ankyrin_rpt"/>
</dbReference>
<feature type="repeat" description="ANK" evidence="3">
    <location>
        <begin position="64"/>
        <end position="96"/>
    </location>
</feature>
<dbReference type="EMBL" id="CAXITT010000452">
    <property type="protein sequence ID" value="CAL1541805.1"/>
    <property type="molecule type" value="Genomic_DNA"/>
</dbReference>
<feature type="non-terminal residue" evidence="4">
    <location>
        <position position="168"/>
    </location>
</feature>
<keyword evidence="1" id="KW-0677">Repeat</keyword>
<evidence type="ECO:0000256" key="2">
    <source>
        <dbReference type="ARBA" id="ARBA00023043"/>
    </source>
</evidence>
<comment type="caution">
    <text evidence="4">The sequence shown here is derived from an EMBL/GenBank/DDBJ whole genome shotgun (WGS) entry which is preliminary data.</text>
</comment>
<gene>
    <name evidence="4" type="ORF">GSLYS_00015411001</name>
</gene>
<dbReference type="PANTHER" id="PTHR24198">
    <property type="entry name" value="ANKYRIN REPEAT AND PROTEIN KINASE DOMAIN-CONTAINING PROTEIN"/>
    <property type="match status" value="1"/>
</dbReference>
<accession>A0AAV2IAE4</accession>
<dbReference type="SUPFAM" id="SSF48403">
    <property type="entry name" value="Ankyrin repeat"/>
    <property type="match status" value="1"/>
</dbReference>
<dbReference type="AlphaFoldDB" id="A0AAV2IAE4"/>
<proteinExistence type="predicted"/>
<dbReference type="Proteomes" id="UP001497497">
    <property type="component" value="Unassembled WGS sequence"/>
</dbReference>
<dbReference type="PROSITE" id="PS50297">
    <property type="entry name" value="ANK_REP_REGION"/>
    <property type="match status" value="1"/>
</dbReference>
<keyword evidence="2 3" id="KW-0040">ANK repeat</keyword>
<dbReference type="PANTHER" id="PTHR24198:SF165">
    <property type="entry name" value="ANKYRIN REPEAT-CONTAINING PROTEIN-RELATED"/>
    <property type="match status" value="1"/>
</dbReference>
<dbReference type="Pfam" id="PF12796">
    <property type="entry name" value="Ank_2"/>
    <property type="match status" value="1"/>
</dbReference>